<dbReference type="GO" id="GO:0030288">
    <property type="term" value="C:outer membrane-bounded periplasmic space"/>
    <property type="evidence" value="ECO:0007669"/>
    <property type="project" value="TreeGrafter"/>
</dbReference>
<dbReference type="GO" id="GO:0008236">
    <property type="term" value="F:serine-type peptidase activity"/>
    <property type="evidence" value="ECO:0007669"/>
    <property type="project" value="InterPro"/>
</dbReference>
<gene>
    <name evidence="2" type="ORF">SAMN04487907_1251</name>
</gene>
<dbReference type="Pfam" id="PF03572">
    <property type="entry name" value="Peptidase_S41"/>
    <property type="match status" value="1"/>
</dbReference>
<dbReference type="RefSeq" id="WP_092545185.1">
    <property type="nucleotide sequence ID" value="NZ_FOKV01000025.1"/>
</dbReference>
<dbReference type="Gene3D" id="3.90.226.10">
    <property type="entry name" value="2-enoyl-CoA Hydratase, Chain A, domain 1"/>
    <property type="match status" value="1"/>
</dbReference>
<dbReference type="SUPFAM" id="SSF52096">
    <property type="entry name" value="ClpP/crotonase"/>
    <property type="match status" value="1"/>
</dbReference>
<evidence type="ECO:0000313" key="2">
    <source>
        <dbReference type="EMBL" id="SFC95449.1"/>
    </source>
</evidence>
<protein>
    <submittedName>
        <fullName evidence="2">Peptidase family S41</fullName>
    </submittedName>
</protein>
<dbReference type="STRING" id="1334022.SAMN04487907_1251"/>
<dbReference type="GO" id="GO:0007165">
    <property type="term" value="P:signal transduction"/>
    <property type="evidence" value="ECO:0007669"/>
    <property type="project" value="TreeGrafter"/>
</dbReference>
<dbReference type="InterPro" id="IPR029045">
    <property type="entry name" value="ClpP/crotonase-like_dom_sf"/>
</dbReference>
<feature type="domain" description="Tail specific protease" evidence="1">
    <location>
        <begin position="36"/>
        <end position="279"/>
    </location>
</feature>
<dbReference type="CDD" id="cd06567">
    <property type="entry name" value="Peptidase_S41"/>
    <property type="match status" value="1"/>
</dbReference>
<name>A0A1I1NCT7_9FLAO</name>
<dbReference type="GO" id="GO:0006508">
    <property type="term" value="P:proteolysis"/>
    <property type="evidence" value="ECO:0007669"/>
    <property type="project" value="InterPro"/>
</dbReference>
<organism evidence="2 3">
    <name type="scientific">Zunongwangia mangrovi</name>
    <dbReference type="NCBI Taxonomy" id="1334022"/>
    <lineage>
        <taxon>Bacteria</taxon>
        <taxon>Pseudomonadati</taxon>
        <taxon>Bacteroidota</taxon>
        <taxon>Flavobacteriia</taxon>
        <taxon>Flavobacteriales</taxon>
        <taxon>Flavobacteriaceae</taxon>
        <taxon>Zunongwangia</taxon>
    </lineage>
</organism>
<dbReference type="OrthoDB" id="7314861at2"/>
<dbReference type="InterPro" id="IPR005151">
    <property type="entry name" value="Tail-specific_protease"/>
</dbReference>
<evidence type="ECO:0000259" key="1">
    <source>
        <dbReference type="SMART" id="SM00245"/>
    </source>
</evidence>
<dbReference type="AlphaFoldDB" id="A0A1I1NCT7"/>
<proteinExistence type="predicted"/>
<reference evidence="3" key="1">
    <citation type="submission" date="2016-10" db="EMBL/GenBank/DDBJ databases">
        <authorList>
            <person name="Varghese N."/>
            <person name="Submissions S."/>
        </authorList>
    </citation>
    <scope>NUCLEOTIDE SEQUENCE [LARGE SCALE GENOMIC DNA]</scope>
    <source>
        <strain evidence="3">DSM 24499</strain>
    </source>
</reference>
<dbReference type="PANTHER" id="PTHR32060">
    <property type="entry name" value="TAIL-SPECIFIC PROTEASE"/>
    <property type="match status" value="1"/>
</dbReference>
<sequence>MKDGYVYKDEVNWKDVETKLNRNLKGYSDFSSSLKEVPLLFDLTKADHSRLYYKELQISGNFKTPSINDFSEQWAKKYKAIPGFEVKLIGDNYGYILMPGITDANSPKSIRRLAQQMYDEINNLKSQKDVKGWIIDLRFNTGGNCEPMLLALYDFLGDNDIWGVLGKDRRLQSMISLNNGKYNYDGKNQGRIKPTGELLINSKVAVIINNATGSSGEIVALAFKPRSNTILIGEPTNGKTTSNVKANLPFGAFMTLSVGLDSDRNGKYYERIIPEINITKEDNFDNLLLDGNISEAIKFISERE</sequence>
<dbReference type="Proteomes" id="UP000199438">
    <property type="component" value="Unassembled WGS sequence"/>
</dbReference>
<keyword evidence="3" id="KW-1185">Reference proteome</keyword>
<evidence type="ECO:0000313" key="3">
    <source>
        <dbReference type="Proteomes" id="UP000199438"/>
    </source>
</evidence>
<dbReference type="GO" id="GO:0004175">
    <property type="term" value="F:endopeptidase activity"/>
    <property type="evidence" value="ECO:0007669"/>
    <property type="project" value="TreeGrafter"/>
</dbReference>
<dbReference type="PANTHER" id="PTHR32060:SF30">
    <property type="entry name" value="CARBOXY-TERMINAL PROCESSING PROTEASE CTPA"/>
    <property type="match status" value="1"/>
</dbReference>
<accession>A0A1I1NCT7</accession>
<dbReference type="EMBL" id="FOKV01000025">
    <property type="protein sequence ID" value="SFC95449.1"/>
    <property type="molecule type" value="Genomic_DNA"/>
</dbReference>
<dbReference type="SMART" id="SM00245">
    <property type="entry name" value="TSPc"/>
    <property type="match status" value="1"/>
</dbReference>